<gene>
    <name evidence="1" type="ORF">LITE_LOCUS2945</name>
</gene>
<organism evidence="1 2">
    <name type="scientific">Linum tenue</name>
    <dbReference type="NCBI Taxonomy" id="586396"/>
    <lineage>
        <taxon>Eukaryota</taxon>
        <taxon>Viridiplantae</taxon>
        <taxon>Streptophyta</taxon>
        <taxon>Embryophyta</taxon>
        <taxon>Tracheophyta</taxon>
        <taxon>Spermatophyta</taxon>
        <taxon>Magnoliopsida</taxon>
        <taxon>eudicotyledons</taxon>
        <taxon>Gunneridae</taxon>
        <taxon>Pentapetalae</taxon>
        <taxon>rosids</taxon>
        <taxon>fabids</taxon>
        <taxon>Malpighiales</taxon>
        <taxon>Linaceae</taxon>
        <taxon>Linum</taxon>
    </lineage>
</organism>
<reference evidence="1" key="1">
    <citation type="submission" date="2022-08" db="EMBL/GenBank/DDBJ databases">
        <authorList>
            <person name="Gutierrez-Valencia J."/>
        </authorList>
    </citation>
    <scope>NUCLEOTIDE SEQUENCE</scope>
</reference>
<accession>A0AAV0H9V4</accession>
<feature type="non-terminal residue" evidence="1">
    <location>
        <position position="1"/>
    </location>
</feature>
<evidence type="ECO:0000313" key="1">
    <source>
        <dbReference type="EMBL" id="CAI0381020.1"/>
    </source>
</evidence>
<proteinExistence type="predicted"/>
<dbReference type="AlphaFoldDB" id="A0AAV0H9V4"/>
<dbReference type="EMBL" id="CAMGYJ010000002">
    <property type="protein sequence ID" value="CAI0381020.1"/>
    <property type="molecule type" value="Genomic_DNA"/>
</dbReference>
<keyword evidence="2" id="KW-1185">Reference proteome</keyword>
<evidence type="ECO:0000313" key="2">
    <source>
        <dbReference type="Proteomes" id="UP001154282"/>
    </source>
</evidence>
<comment type="caution">
    <text evidence="1">The sequence shown here is derived from an EMBL/GenBank/DDBJ whole genome shotgun (WGS) entry which is preliminary data.</text>
</comment>
<protein>
    <submittedName>
        <fullName evidence="1">Uncharacterized protein</fullName>
    </submittedName>
</protein>
<name>A0AAV0H9V4_9ROSI</name>
<dbReference type="Proteomes" id="UP001154282">
    <property type="component" value="Unassembled WGS sequence"/>
</dbReference>
<sequence length="58" mass="6672">VFLLPGIRPLKQELKSFSYSKNVHHVSTSDWSIQRLVCSLFLLIGLLRGCLCHLQRGY</sequence>